<proteinExistence type="predicted"/>
<sequence>MPSMDRLDGGPNETLKSYQKCYNDILLSIPEVNNKLKNKEGKALRDDINLRKHLGKEGDQNRPGKRRCGKQFREIEGKALRDDINLCNKKEIEKLIKGVYIKEFTEKGTQWDVNRQSRRSPPLPRIKLEPQEVPRLTRRINTISGDIARVGDSRNSRKNYARREVYLINQASSLKSEIISFLDKELIGIELQHDVTMVIAPIIVNYTVERIERERKLSRESHMEINREKSKADEHNSSKERENEKRAMPHEEVLIVPFKPENKEKTFRIGTKLGENLK</sequence>
<reference evidence="2 3" key="1">
    <citation type="submission" date="2024-01" db="EMBL/GenBank/DDBJ databases">
        <title>The complete chloroplast genome sequence of Lithospermum erythrorhizon: insights into the phylogenetic relationship among Boraginaceae species and the maternal lineages of purple gromwells.</title>
        <authorList>
            <person name="Okada T."/>
            <person name="Watanabe K."/>
        </authorList>
    </citation>
    <scope>NUCLEOTIDE SEQUENCE [LARGE SCALE GENOMIC DNA]</scope>
</reference>
<dbReference type="Proteomes" id="UP001454036">
    <property type="component" value="Unassembled WGS sequence"/>
</dbReference>
<evidence type="ECO:0000313" key="2">
    <source>
        <dbReference type="EMBL" id="GAA0138635.1"/>
    </source>
</evidence>
<gene>
    <name evidence="2" type="ORF">LIER_00342</name>
</gene>
<evidence type="ECO:0000313" key="3">
    <source>
        <dbReference type="Proteomes" id="UP001454036"/>
    </source>
</evidence>
<keyword evidence="3" id="KW-1185">Reference proteome</keyword>
<feature type="region of interest" description="Disordered" evidence="1">
    <location>
        <begin position="218"/>
        <end position="253"/>
    </location>
</feature>
<protein>
    <submittedName>
        <fullName evidence="2">Uncharacterized protein</fullName>
    </submittedName>
</protein>
<organism evidence="2 3">
    <name type="scientific">Lithospermum erythrorhizon</name>
    <name type="common">Purple gromwell</name>
    <name type="synonym">Lithospermum officinale var. erythrorhizon</name>
    <dbReference type="NCBI Taxonomy" id="34254"/>
    <lineage>
        <taxon>Eukaryota</taxon>
        <taxon>Viridiplantae</taxon>
        <taxon>Streptophyta</taxon>
        <taxon>Embryophyta</taxon>
        <taxon>Tracheophyta</taxon>
        <taxon>Spermatophyta</taxon>
        <taxon>Magnoliopsida</taxon>
        <taxon>eudicotyledons</taxon>
        <taxon>Gunneridae</taxon>
        <taxon>Pentapetalae</taxon>
        <taxon>asterids</taxon>
        <taxon>lamiids</taxon>
        <taxon>Boraginales</taxon>
        <taxon>Boraginaceae</taxon>
        <taxon>Boraginoideae</taxon>
        <taxon>Lithospermeae</taxon>
        <taxon>Lithospermum</taxon>
    </lineage>
</organism>
<dbReference type="AlphaFoldDB" id="A0AAV3NKN3"/>
<name>A0AAV3NKN3_LITER</name>
<accession>A0AAV3NKN3</accession>
<evidence type="ECO:0000256" key="1">
    <source>
        <dbReference type="SAM" id="MobiDB-lite"/>
    </source>
</evidence>
<comment type="caution">
    <text evidence="2">The sequence shown here is derived from an EMBL/GenBank/DDBJ whole genome shotgun (WGS) entry which is preliminary data.</text>
</comment>
<dbReference type="EMBL" id="BAABME010000026">
    <property type="protein sequence ID" value="GAA0138635.1"/>
    <property type="molecule type" value="Genomic_DNA"/>
</dbReference>